<evidence type="ECO:0000313" key="7">
    <source>
        <dbReference type="RefSeq" id="XP_014484526.1"/>
    </source>
</evidence>
<dbReference type="SUPFAM" id="SSF56574">
    <property type="entry name" value="Serpins"/>
    <property type="match status" value="2"/>
</dbReference>
<dbReference type="OrthoDB" id="9518664at2759"/>
<name>A0A6P3Y138_DINQU</name>
<keyword evidence="6" id="KW-1185">Reference proteome</keyword>
<feature type="domain" description="Serpin" evidence="5">
    <location>
        <begin position="111"/>
        <end position="721"/>
    </location>
</feature>
<dbReference type="InterPro" id="IPR023796">
    <property type="entry name" value="Serpin_dom"/>
</dbReference>
<organism evidence="6 7">
    <name type="scientific">Dinoponera quadriceps</name>
    <name type="common">South American ant</name>
    <dbReference type="NCBI Taxonomy" id="609295"/>
    <lineage>
        <taxon>Eukaryota</taxon>
        <taxon>Metazoa</taxon>
        <taxon>Ecdysozoa</taxon>
        <taxon>Arthropoda</taxon>
        <taxon>Hexapoda</taxon>
        <taxon>Insecta</taxon>
        <taxon>Pterygota</taxon>
        <taxon>Neoptera</taxon>
        <taxon>Endopterygota</taxon>
        <taxon>Hymenoptera</taxon>
        <taxon>Apocrita</taxon>
        <taxon>Aculeata</taxon>
        <taxon>Formicoidea</taxon>
        <taxon>Formicidae</taxon>
        <taxon>Ponerinae</taxon>
        <taxon>Ponerini</taxon>
        <taxon>Dinoponera</taxon>
    </lineage>
</organism>
<dbReference type="PROSITE" id="PS00284">
    <property type="entry name" value="SERPIN"/>
    <property type="match status" value="1"/>
</dbReference>
<dbReference type="GO" id="GO:0005615">
    <property type="term" value="C:extracellular space"/>
    <property type="evidence" value="ECO:0007669"/>
    <property type="project" value="InterPro"/>
</dbReference>
<dbReference type="InterPro" id="IPR023795">
    <property type="entry name" value="Serpin_CS"/>
</dbReference>
<dbReference type="InterPro" id="IPR000215">
    <property type="entry name" value="Serpin_fam"/>
</dbReference>
<dbReference type="RefSeq" id="XP_014484526.1">
    <property type="nucleotide sequence ID" value="XM_014629040.1"/>
</dbReference>
<protein>
    <submittedName>
        <fullName evidence="7">Leukocyte elastase inhibitor-like isoform X1</fullName>
    </submittedName>
</protein>
<evidence type="ECO:0000256" key="2">
    <source>
        <dbReference type="ARBA" id="ARBA00022900"/>
    </source>
</evidence>
<evidence type="ECO:0000256" key="1">
    <source>
        <dbReference type="ARBA" id="ARBA00022690"/>
    </source>
</evidence>
<evidence type="ECO:0000256" key="4">
    <source>
        <dbReference type="SAM" id="SignalP"/>
    </source>
</evidence>
<dbReference type="GeneID" id="106749515"/>
<accession>A0A6P3Y138</accession>
<dbReference type="PANTHER" id="PTHR11461">
    <property type="entry name" value="SERINE PROTEASE INHIBITOR, SERPIN"/>
    <property type="match status" value="1"/>
</dbReference>
<dbReference type="AlphaFoldDB" id="A0A6P3Y138"/>
<dbReference type="KEGG" id="dqu:106749515"/>
<reference evidence="7" key="1">
    <citation type="submission" date="2025-08" db="UniProtKB">
        <authorList>
            <consortium name="RefSeq"/>
        </authorList>
    </citation>
    <scope>IDENTIFICATION</scope>
</reference>
<dbReference type="SMART" id="SM00093">
    <property type="entry name" value="SERPIN"/>
    <property type="match status" value="1"/>
</dbReference>
<dbReference type="InterPro" id="IPR042178">
    <property type="entry name" value="Serpin_sf_1"/>
</dbReference>
<sequence>MAARLWLLLFGLLALGRCQKIIYPDQYEIMKASNPPYAFTNDGRDLIGNKQSVQNDQQFKPQFAAAAYPSTTITTPIPALQPLPQDWSTHVNNIIARGLTKFSLDLDRAIYNVRGSSAASHRENTIFSPLSISVALSMVLLGSAGNTFSEVSRVLGLEAGVDISQHSEVVHQMFGLLLNIVNYRVEGGNGPRVSSASGIFVQDGYPIRPEFRAISQNAYKSEVINLDFRKRGAEAMNVINNWVKERTNGKISSILSQQPDPLTTVILASALYFNGEWNQHFIDSATKKKPFFIEPNESVEVDMMYNGGPFPFYEDRSIGVKMLQLPYKGMEMSMYVLLPKAEGAAALKRFSDQLTTDVIEHLINNLKNESTIIGLPRMKLSSTLTLKNALRTLGLQSLFDPSSADLSILSNGYGSQPAPAVVARPYVIPQAVRPYMNSQATQTSSVTARPYTIPQAVPQPIPQTYPQALSQNASRALPENSQTLSQVLSQALPQALPQVASQPTLNSVSNNDFLIFSRFGQDGNQDAGNGIRRSYIRYEDKQRGVTVEQWGTGFHIRKIRRIRRDTDGRDASRLAYVTKENLANEPQRREPSTKYVSLEENKYRFRDADERRRADRKKRQTARPMDESFLRFIQSRNFQTYGLDELRNNAQLTNPGLFADEVLHKVEMEVTERGTEAAAATAVLLERDGNQKRLIANRPFLFFIRHDPTGLILFWGTVNTPTPNYTAAR</sequence>
<evidence type="ECO:0000259" key="5">
    <source>
        <dbReference type="SMART" id="SM00093"/>
    </source>
</evidence>
<dbReference type="PANTHER" id="PTHR11461:SF342">
    <property type="entry name" value="SERINE PROTEASE INHIBITOR 28DC"/>
    <property type="match status" value="1"/>
</dbReference>
<dbReference type="Proteomes" id="UP000515204">
    <property type="component" value="Unplaced"/>
</dbReference>
<dbReference type="GO" id="GO:0004867">
    <property type="term" value="F:serine-type endopeptidase inhibitor activity"/>
    <property type="evidence" value="ECO:0007669"/>
    <property type="project" value="UniProtKB-KW"/>
</dbReference>
<dbReference type="InterPro" id="IPR036186">
    <property type="entry name" value="Serpin_sf"/>
</dbReference>
<comment type="similarity">
    <text evidence="3">Belongs to the serpin family.</text>
</comment>
<keyword evidence="4" id="KW-0732">Signal</keyword>
<keyword evidence="1" id="KW-0646">Protease inhibitor</keyword>
<feature type="chain" id="PRO_5027605211" evidence="4">
    <location>
        <begin position="19"/>
        <end position="729"/>
    </location>
</feature>
<dbReference type="InterPro" id="IPR042185">
    <property type="entry name" value="Serpin_sf_2"/>
</dbReference>
<dbReference type="FunFam" id="2.30.39.10:FF:000035">
    <property type="entry name" value="Serine protease inhibitor (serpin) 16"/>
    <property type="match status" value="1"/>
</dbReference>
<dbReference type="Pfam" id="PF00079">
    <property type="entry name" value="Serpin"/>
    <property type="match status" value="2"/>
</dbReference>
<gene>
    <name evidence="7" type="primary">LOC106749515</name>
</gene>
<dbReference type="Gene3D" id="2.30.39.10">
    <property type="entry name" value="Alpha-1-antitrypsin, domain 1"/>
    <property type="match status" value="1"/>
</dbReference>
<dbReference type="Gene3D" id="3.30.497.10">
    <property type="entry name" value="Antithrombin, subunit I, domain 2"/>
    <property type="match status" value="2"/>
</dbReference>
<feature type="signal peptide" evidence="4">
    <location>
        <begin position="1"/>
        <end position="18"/>
    </location>
</feature>
<evidence type="ECO:0000313" key="6">
    <source>
        <dbReference type="Proteomes" id="UP000515204"/>
    </source>
</evidence>
<evidence type="ECO:0000256" key="3">
    <source>
        <dbReference type="RuleBase" id="RU000411"/>
    </source>
</evidence>
<dbReference type="CDD" id="cd00172">
    <property type="entry name" value="serpin"/>
    <property type="match status" value="1"/>
</dbReference>
<proteinExistence type="inferred from homology"/>
<keyword evidence="2" id="KW-0722">Serine protease inhibitor</keyword>
<dbReference type="GO" id="GO:0045861">
    <property type="term" value="P:negative regulation of proteolysis"/>
    <property type="evidence" value="ECO:0007669"/>
    <property type="project" value="UniProtKB-ARBA"/>
</dbReference>